<keyword evidence="2" id="KW-1133">Transmembrane helix</keyword>
<feature type="transmembrane region" description="Helical" evidence="2">
    <location>
        <begin position="356"/>
        <end position="376"/>
    </location>
</feature>
<keyword evidence="2" id="KW-0812">Transmembrane</keyword>
<reference evidence="3 4" key="1">
    <citation type="submission" date="2023-01" db="EMBL/GenBank/DDBJ databases">
        <title>Thalassococcus onchidii sp. nov., isolated from a marine invertebrate from the South China Sea.</title>
        <authorList>
            <person name="Xu S."/>
            <person name="Liu Z."/>
            <person name="Xu Y."/>
        </authorList>
    </citation>
    <scope>NUCLEOTIDE SEQUENCE [LARGE SCALE GENOMIC DNA]</scope>
    <source>
        <strain evidence="3 4">KCTC 32084</strain>
    </source>
</reference>
<dbReference type="RefSeq" id="WP_271431082.1">
    <property type="nucleotide sequence ID" value="NZ_JAQIOY010000001.1"/>
</dbReference>
<evidence type="ECO:0000313" key="4">
    <source>
        <dbReference type="Proteomes" id="UP001210720"/>
    </source>
</evidence>
<feature type="compositionally biased region" description="Basic and acidic residues" evidence="1">
    <location>
        <begin position="14"/>
        <end position="26"/>
    </location>
</feature>
<name>A0ABT4XP69_9RHOB</name>
<feature type="transmembrane region" description="Helical" evidence="2">
    <location>
        <begin position="136"/>
        <end position="153"/>
    </location>
</feature>
<protein>
    <submittedName>
        <fullName evidence="3">DUF898 family protein</fullName>
    </submittedName>
</protein>
<feature type="transmembrane region" description="Helical" evidence="2">
    <location>
        <begin position="311"/>
        <end position="336"/>
    </location>
</feature>
<feature type="transmembrane region" description="Helical" evidence="2">
    <location>
        <begin position="228"/>
        <end position="254"/>
    </location>
</feature>
<evidence type="ECO:0000256" key="1">
    <source>
        <dbReference type="SAM" id="MobiDB-lite"/>
    </source>
</evidence>
<evidence type="ECO:0000256" key="2">
    <source>
        <dbReference type="SAM" id="Phobius"/>
    </source>
</evidence>
<gene>
    <name evidence="3" type="ORF">PFY00_03330</name>
</gene>
<feature type="transmembrane region" description="Helical" evidence="2">
    <location>
        <begin position="186"/>
        <end position="207"/>
    </location>
</feature>
<accession>A0ABT4XP69</accession>
<feature type="transmembrane region" description="Helical" evidence="2">
    <location>
        <begin position="103"/>
        <end position="124"/>
    </location>
</feature>
<dbReference type="InterPro" id="IPR010295">
    <property type="entry name" value="DUF898"/>
</dbReference>
<organism evidence="3 4">
    <name type="scientific">Thalassococcus lentus</name>
    <dbReference type="NCBI Taxonomy" id="1210524"/>
    <lineage>
        <taxon>Bacteria</taxon>
        <taxon>Pseudomonadati</taxon>
        <taxon>Pseudomonadota</taxon>
        <taxon>Alphaproteobacteria</taxon>
        <taxon>Rhodobacterales</taxon>
        <taxon>Roseobacteraceae</taxon>
        <taxon>Thalassococcus</taxon>
    </lineage>
</organism>
<dbReference type="EMBL" id="JAQIOY010000001">
    <property type="protein sequence ID" value="MDA7423746.1"/>
    <property type="molecule type" value="Genomic_DNA"/>
</dbReference>
<sequence>MPDQPTVSPWGRARGAEEDTRQDVPEPRQAPEQTPVDPNRLNTEFAGRRWRLFKLALKTGFLTILTLGFYRFWMKTRLRRWYWSAIRPGGQPLEYVGNPYEKLLGFLIAVVILAFYIGIVNLLLMFVSFSLFQGNTTAYVLSFLGVIPIWFYAQYRARRYVLARTRWRGLRFGLEPGAWGYAFRALGYWLLTIVSAGLLLPLMTFRLEKYKTDRTFFGNTRMRQGGRWTMLYGSLKWVGIAIVMGLLATVLILAEAIPPGVILAVIASALGLFGLVYYRVDSLRRMTTLKTLEGSGLYLTASPMRVLGISVLGYFIASIVVGVLLMLLGALVASTLGPETLIRLGLEDAPDLMMGTSRWIIVTLSIVTYFTIFLMWTTLTNVFVTMPIIRHYAEGLLITGATNLGAIRQRPRDEHTEAEGFAEALDVGASL</sequence>
<feature type="transmembrane region" description="Helical" evidence="2">
    <location>
        <begin position="260"/>
        <end position="280"/>
    </location>
</feature>
<comment type="caution">
    <text evidence="3">The sequence shown here is derived from an EMBL/GenBank/DDBJ whole genome shotgun (WGS) entry which is preliminary data.</text>
</comment>
<feature type="region of interest" description="Disordered" evidence="1">
    <location>
        <begin position="1"/>
        <end position="40"/>
    </location>
</feature>
<keyword evidence="4" id="KW-1185">Reference proteome</keyword>
<proteinExistence type="predicted"/>
<dbReference type="Proteomes" id="UP001210720">
    <property type="component" value="Unassembled WGS sequence"/>
</dbReference>
<keyword evidence="2" id="KW-0472">Membrane</keyword>
<evidence type="ECO:0000313" key="3">
    <source>
        <dbReference type="EMBL" id="MDA7423746.1"/>
    </source>
</evidence>
<feature type="transmembrane region" description="Helical" evidence="2">
    <location>
        <begin position="55"/>
        <end position="73"/>
    </location>
</feature>
<dbReference type="Pfam" id="PF05987">
    <property type="entry name" value="DUF898"/>
    <property type="match status" value="1"/>
</dbReference>